<feature type="domain" description="Thioredoxin" evidence="2">
    <location>
        <begin position="1"/>
        <end position="87"/>
    </location>
</feature>
<dbReference type="KEGG" id="aaf:AURANDRAFT_9008"/>
<dbReference type="InterPro" id="IPR013766">
    <property type="entry name" value="Thioredoxin_domain"/>
</dbReference>
<gene>
    <name evidence="3" type="ORF">AURANDRAFT_9008</name>
</gene>
<dbReference type="GeneID" id="20229329"/>
<dbReference type="Proteomes" id="UP000002729">
    <property type="component" value="Unassembled WGS sequence"/>
</dbReference>
<dbReference type="PRINTS" id="PR00421">
    <property type="entry name" value="THIOREDOXIN"/>
</dbReference>
<evidence type="ECO:0000256" key="1">
    <source>
        <dbReference type="ARBA" id="ARBA00023157"/>
    </source>
</evidence>
<dbReference type="PANTHER" id="PTHR46115">
    <property type="entry name" value="THIOREDOXIN-LIKE PROTEIN 1"/>
    <property type="match status" value="1"/>
</dbReference>
<evidence type="ECO:0000313" key="4">
    <source>
        <dbReference type="Proteomes" id="UP000002729"/>
    </source>
</evidence>
<dbReference type="EMBL" id="GL833124">
    <property type="protein sequence ID" value="EGB10211.1"/>
    <property type="molecule type" value="Genomic_DNA"/>
</dbReference>
<dbReference type="CDD" id="cd02947">
    <property type="entry name" value="TRX_family"/>
    <property type="match status" value="1"/>
</dbReference>
<name>F0Y374_AURAN</name>
<dbReference type="Pfam" id="PF00085">
    <property type="entry name" value="Thioredoxin"/>
    <property type="match status" value="1"/>
</dbReference>
<sequence>DSLMVVDFATTWCGPCKVMEPKMNAMSEEYTDAIFYKVIGDSSAEASSLMKREGVRAVPSFHFWKNGEKVDVVNGANIEAVTSNVQK</sequence>
<proteinExistence type="predicted"/>
<organism evidence="4">
    <name type="scientific">Aureococcus anophagefferens</name>
    <name type="common">Harmful bloom alga</name>
    <dbReference type="NCBI Taxonomy" id="44056"/>
    <lineage>
        <taxon>Eukaryota</taxon>
        <taxon>Sar</taxon>
        <taxon>Stramenopiles</taxon>
        <taxon>Ochrophyta</taxon>
        <taxon>Pelagophyceae</taxon>
        <taxon>Pelagomonadales</taxon>
        <taxon>Pelagomonadaceae</taxon>
        <taxon>Aureococcus</taxon>
    </lineage>
</organism>
<feature type="non-terminal residue" evidence="3">
    <location>
        <position position="1"/>
    </location>
</feature>
<reference evidence="3 4" key="1">
    <citation type="journal article" date="2011" name="Proc. Natl. Acad. Sci. U.S.A.">
        <title>Niche of harmful alga Aureococcus anophagefferens revealed through ecogenomics.</title>
        <authorList>
            <person name="Gobler C.J."/>
            <person name="Berry D.L."/>
            <person name="Dyhrman S.T."/>
            <person name="Wilhelm S.W."/>
            <person name="Salamov A."/>
            <person name="Lobanov A.V."/>
            <person name="Zhang Y."/>
            <person name="Collier J.L."/>
            <person name="Wurch L.L."/>
            <person name="Kustka A.B."/>
            <person name="Dill B.D."/>
            <person name="Shah M."/>
            <person name="VerBerkmoes N.C."/>
            <person name="Kuo A."/>
            <person name="Terry A."/>
            <person name="Pangilinan J."/>
            <person name="Lindquist E.A."/>
            <person name="Lucas S."/>
            <person name="Paulsen I.T."/>
            <person name="Hattenrath-Lehmann T.K."/>
            <person name="Talmage S.C."/>
            <person name="Walker E.A."/>
            <person name="Koch F."/>
            <person name="Burson A.M."/>
            <person name="Marcoval M.A."/>
            <person name="Tang Y.Z."/>
            <person name="Lecleir G.R."/>
            <person name="Coyne K.J."/>
            <person name="Berg G.M."/>
            <person name="Bertrand E.M."/>
            <person name="Saito M.A."/>
            <person name="Gladyshev V.N."/>
            <person name="Grigoriev I.V."/>
        </authorList>
    </citation>
    <scope>NUCLEOTIDE SEQUENCE [LARGE SCALE GENOMIC DNA]</scope>
    <source>
        <strain evidence="4">CCMP 1984</strain>
    </source>
</reference>
<dbReference type="InParanoid" id="F0Y374"/>
<keyword evidence="4" id="KW-1185">Reference proteome</keyword>
<dbReference type="eggNOG" id="KOG0907">
    <property type="taxonomic scope" value="Eukaryota"/>
</dbReference>
<evidence type="ECO:0000313" key="3">
    <source>
        <dbReference type="EMBL" id="EGB10211.1"/>
    </source>
</evidence>
<dbReference type="OrthoDB" id="2121326at2759"/>
<feature type="non-terminal residue" evidence="3">
    <location>
        <position position="87"/>
    </location>
</feature>
<dbReference type="PROSITE" id="PS51352">
    <property type="entry name" value="THIOREDOXIN_2"/>
    <property type="match status" value="1"/>
</dbReference>
<dbReference type="Gene3D" id="3.40.30.10">
    <property type="entry name" value="Glutaredoxin"/>
    <property type="match status" value="1"/>
</dbReference>
<protein>
    <recommendedName>
        <fullName evidence="2">Thioredoxin domain-containing protein</fullName>
    </recommendedName>
</protein>
<dbReference type="AlphaFoldDB" id="F0Y374"/>
<dbReference type="InterPro" id="IPR036249">
    <property type="entry name" value="Thioredoxin-like_sf"/>
</dbReference>
<accession>F0Y374</accession>
<dbReference type="RefSeq" id="XP_009034793.1">
    <property type="nucleotide sequence ID" value="XM_009036545.1"/>
</dbReference>
<dbReference type="SUPFAM" id="SSF52833">
    <property type="entry name" value="Thioredoxin-like"/>
    <property type="match status" value="1"/>
</dbReference>
<keyword evidence="1" id="KW-1015">Disulfide bond</keyword>
<evidence type="ECO:0000259" key="2">
    <source>
        <dbReference type="PROSITE" id="PS51352"/>
    </source>
</evidence>